<reference evidence="2" key="1">
    <citation type="submission" date="2023-06" db="EMBL/GenBank/DDBJ databases">
        <title>Genome-scale phylogeny and comparative genomics of the fungal order Sordariales.</title>
        <authorList>
            <consortium name="Lawrence Berkeley National Laboratory"/>
            <person name="Hensen N."/>
            <person name="Bonometti L."/>
            <person name="Westerberg I."/>
            <person name="Brannstrom I.O."/>
            <person name="Guillou S."/>
            <person name="Cros-Aarteil S."/>
            <person name="Calhoun S."/>
            <person name="Haridas S."/>
            <person name="Kuo A."/>
            <person name="Mondo S."/>
            <person name="Pangilinan J."/>
            <person name="Riley R."/>
            <person name="Labutti K."/>
            <person name="Andreopoulos B."/>
            <person name="Lipzen A."/>
            <person name="Chen C."/>
            <person name="Yanf M."/>
            <person name="Daum C."/>
            <person name="Ng V."/>
            <person name="Clum A."/>
            <person name="Steindorff A."/>
            <person name="Ohm R."/>
            <person name="Martin F."/>
            <person name="Silar P."/>
            <person name="Natvig D."/>
            <person name="Lalanne C."/>
            <person name="Gautier V."/>
            <person name="Ament-Velasquez S.L."/>
            <person name="Kruys A."/>
            <person name="Hutchinson M.I."/>
            <person name="Powell A.J."/>
            <person name="Barry K."/>
            <person name="Miller A.N."/>
            <person name="Grigoriev I.V."/>
            <person name="Debuchy R."/>
            <person name="Gladieux P."/>
            <person name="Thoren M.H."/>
            <person name="Johannesson H."/>
        </authorList>
    </citation>
    <scope>NUCLEOTIDE SEQUENCE</scope>
    <source>
        <strain evidence="2">PSN4</strain>
    </source>
</reference>
<dbReference type="Proteomes" id="UP001239445">
    <property type="component" value="Unassembled WGS sequence"/>
</dbReference>
<dbReference type="SUPFAM" id="SSF75304">
    <property type="entry name" value="Amidase signature (AS) enzymes"/>
    <property type="match status" value="1"/>
</dbReference>
<comment type="caution">
    <text evidence="2">The sequence shown here is derived from an EMBL/GenBank/DDBJ whole genome shotgun (WGS) entry which is preliminary data.</text>
</comment>
<dbReference type="InterPro" id="IPR036928">
    <property type="entry name" value="AS_sf"/>
</dbReference>
<feature type="domain" description="Amidase" evidence="1">
    <location>
        <begin position="39"/>
        <end position="489"/>
    </location>
</feature>
<sequence>MAVVNSQVEAARSSFGIEECDITDTQERLGRGELTSEALVKMYLARIAEINDKVKAVACLNPEAVALAVERDTQRKLGNLLGDLHGIPILIKDTFATTDKMDTTAGSFALVGAKYRTSSTVVQKLEAAGAIILGKTNMSEWGYSRSDSCSDGWSPLHGQVLGASHEQQNPEGPSSGSAVAARPSLASATIGGETCGSILSPAGRNGAVGLKATVGLVSRAGVIPVSPDRDTVGPMTKWVKDAAKILKVIAGKDKLDHATEDIPFDEIPDYVGACRRDGCQGLRIALPKSVVEALRLDAELYQAFDSALETLRSLGAVIVDNDDFDTWKIDGHQRDEVFNAISLREGFEKFFSELDHNPHGIDNVGDLIEFLKNTTQEEYDRFGAKWFEDARDISDSSESEMYLASKKRLDYLGLDPVRLLARTGCDLLVAVPTVDLPLDLGRLPGIAVPLGYYSEATPVTKGEDGLVTCGPNMPLSILFAGRRFDEEKLIACAYAFEQATRVADR</sequence>
<evidence type="ECO:0000259" key="1">
    <source>
        <dbReference type="Pfam" id="PF01425"/>
    </source>
</evidence>
<feature type="non-terminal residue" evidence="2">
    <location>
        <position position="505"/>
    </location>
</feature>
<accession>A0AAJ0BB47</accession>
<keyword evidence="3" id="KW-1185">Reference proteome</keyword>
<dbReference type="EMBL" id="MU839837">
    <property type="protein sequence ID" value="KAK1753798.1"/>
    <property type="molecule type" value="Genomic_DNA"/>
</dbReference>
<dbReference type="Pfam" id="PF01425">
    <property type="entry name" value="Amidase"/>
    <property type="match status" value="1"/>
</dbReference>
<name>A0AAJ0BB47_9PEZI</name>
<dbReference type="InterPro" id="IPR023631">
    <property type="entry name" value="Amidase_dom"/>
</dbReference>
<dbReference type="PANTHER" id="PTHR42678">
    <property type="entry name" value="AMIDASE"/>
    <property type="match status" value="1"/>
</dbReference>
<organism evidence="2 3">
    <name type="scientific">Echria macrotheca</name>
    <dbReference type="NCBI Taxonomy" id="438768"/>
    <lineage>
        <taxon>Eukaryota</taxon>
        <taxon>Fungi</taxon>
        <taxon>Dikarya</taxon>
        <taxon>Ascomycota</taxon>
        <taxon>Pezizomycotina</taxon>
        <taxon>Sordariomycetes</taxon>
        <taxon>Sordariomycetidae</taxon>
        <taxon>Sordariales</taxon>
        <taxon>Schizotheciaceae</taxon>
        <taxon>Echria</taxon>
    </lineage>
</organism>
<evidence type="ECO:0000313" key="2">
    <source>
        <dbReference type="EMBL" id="KAK1753798.1"/>
    </source>
</evidence>
<dbReference type="PANTHER" id="PTHR42678:SF34">
    <property type="entry name" value="OS04G0183300 PROTEIN"/>
    <property type="match status" value="1"/>
</dbReference>
<gene>
    <name evidence="2" type="ORF">QBC47DRAFT_430791</name>
</gene>
<proteinExistence type="predicted"/>
<dbReference type="AlphaFoldDB" id="A0AAJ0BB47"/>
<protein>
    <submittedName>
        <fullName evidence="2">Amidase</fullName>
    </submittedName>
</protein>
<evidence type="ECO:0000313" key="3">
    <source>
        <dbReference type="Proteomes" id="UP001239445"/>
    </source>
</evidence>
<dbReference type="Gene3D" id="3.90.1300.10">
    <property type="entry name" value="Amidase signature (AS) domain"/>
    <property type="match status" value="1"/>
</dbReference>